<feature type="transmembrane region" description="Helical" evidence="1">
    <location>
        <begin position="179"/>
        <end position="199"/>
    </location>
</feature>
<evidence type="ECO:0000313" key="3">
    <source>
        <dbReference type="Proteomes" id="UP000001312"/>
    </source>
</evidence>
<feature type="transmembrane region" description="Helical" evidence="1">
    <location>
        <begin position="206"/>
        <end position="228"/>
    </location>
</feature>
<keyword evidence="1" id="KW-0472">Membrane</keyword>
<proteinExistence type="predicted"/>
<dbReference type="KEGG" id="ssl:SS1G_07547"/>
<name>A7EQE5_SCLS1</name>
<sequence length="260" mass="28174">MYAYNIIADPTIAVDSIVTRILPCIKEPFPRVQCINHVKEKASVAVAAAPERVKGPSCGASSVSCIAATVGLRERVSCKGGGSLCRNLRGTVGLPRGANDGLDKSESASPSWLDVHRVSSPPSPMVTCQIDMKKRNRYNSIAQLYLILIIIITSLVHTFKTTTAHPYSVDGEGRVPCNWEILLIVAMIGEIIVAVRTSFPVRKSRLLCSAQLVASYFCCGFTASFFLYKSLMDIKSQFQALENLGNGEIAGAVLFALQLY</sequence>
<evidence type="ECO:0000256" key="1">
    <source>
        <dbReference type="SAM" id="Phobius"/>
    </source>
</evidence>
<dbReference type="AlphaFoldDB" id="A7EQE5"/>
<dbReference type="EMBL" id="CH476630">
    <property type="protein sequence ID" value="EDN91687.1"/>
    <property type="molecule type" value="Genomic_DNA"/>
</dbReference>
<gene>
    <name evidence="2" type="ORF">SS1G_07547</name>
</gene>
<evidence type="ECO:0000313" key="2">
    <source>
        <dbReference type="EMBL" id="EDN91687.1"/>
    </source>
</evidence>
<keyword evidence="1" id="KW-0812">Transmembrane</keyword>
<dbReference type="RefSeq" id="XP_001590923.1">
    <property type="nucleotide sequence ID" value="XM_001590873.1"/>
</dbReference>
<reference evidence="3" key="1">
    <citation type="journal article" date="2011" name="PLoS Genet.">
        <title>Genomic analysis of the necrotrophic fungal pathogens Sclerotinia sclerotiorum and Botrytis cinerea.</title>
        <authorList>
            <person name="Amselem J."/>
            <person name="Cuomo C.A."/>
            <person name="van Kan J.A."/>
            <person name="Viaud M."/>
            <person name="Benito E.P."/>
            <person name="Couloux A."/>
            <person name="Coutinho P.M."/>
            <person name="de Vries R.P."/>
            <person name="Dyer P.S."/>
            <person name="Fillinger S."/>
            <person name="Fournier E."/>
            <person name="Gout L."/>
            <person name="Hahn M."/>
            <person name="Kohn L."/>
            <person name="Lapalu N."/>
            <person name="Plummer K.M."/>
            <person name="Pradier J.M."/>
            <person name="Quevillon E."/>
            <person name="Sharon A."/>
            <person name="Simon A."/>
            <person name="ten Have A."/>
            <person name="Tudzynski B."/>
            <person name="Tudzynski P."/>
            <person name="Wincker P."/>
            <person name="Andrew M."/>
            <person name="Anthouard V."/>
            <person name="Beever R.E."/>
            <person name="Beffa R."/>
            <person name="Benoit I."/>
            <person name="Bouzid O."/>
            <person name="Brault B."/>
            <person name="Chen Z."/>
            <person name="Choquer M."/>
            <person name="Collemare J."/>
            <person name="Cotton P."/>
            <person name="Danchin E.G."/>
            <person name="Da Silva C."/>
            <person name="Gautier A."/>
            <person name="Giraud C."/>
            <person name="Giraud T."/>
            <person name="Gonzalez C."/>
            <person name="Grossetete S."/>
            <person name="Guldener U."/>
            <person name="Henrissat B."/>
            <person name="Howlett B.J."/>
            <person name="Kodira C."/>
            <person name="Kretschmer M."/>
            <person name="Lappartient A."/>
            <person name="Leroch M."/>
            <person name="Levis C."/>
            <person name="Mauceli E."/>
            <person name="Neuveglise C."/>
            <person name="Oeser B."/>
            <person name="Pearson M."/>
            <person name="Poulain J."/>
            <person name="Poussereau N."/>
            <person name="Quesneville H."/>
            <person name="Rascle C."/>
            <person name="Schumacher J."/>
            <person name="Segurens B."/>
            <person name="Sexton A."/>
            <person name="Silva E."/>
            <person name="Sirven C."/>
            <person name="Soanes D.M."/>
            <person name="Talbot N.J."/>
            <person name="Templeton M."/>
            <person name="Yandava C."/>
            <person name="Yarden O."/>
            <person name="Zeng Q."/>
            <person name="Rollins J.A."/>
            <person name="Lebrun M.H."/>
            <person name="Dickman M."/>
        </authorList>
    </citation>
    <scope>NUCLEOTIDE SEQUENCE [LARGE SCALE GENOMIC DNA]</scope>
    <source>
        <strain evidence="3">ATCC 18683 / 1980 / Ss-1</strain>
    </source>
</reference>
<dbReference type="InParanoid" id="A7EQE5"/>
<keyword evidence="1" id="KW-1133">Transmembrane helix</keyword>
<organism evidence="2 3">
    <name type="scientific">Sclerotinia sclerotiorum (strain ATCC 18683 / 1980 / Ss-1)</name>
    <name type="common">White mold</name>
    <name type="synonym">Whetzelinia sclerotiorum</name>
    <dbReference type="NCBI Taxonomy" id="665079"/>
    <lineage>
        <taxon>Eukaryota</taxon>
        <taxon>Fungi</taxon>
        <taxon>Dikarya</taxon>
        <taxon>Ascomycota</taxon>
        <taxon>Pezizomycotina</taxon>
        <taxon>Leotiomycetes</taxon>
        <taxon>Helotiales</taxon>
        <taxon>Sclerotiniaceae</taxon>
        <taxon>Sclerotinia</taxon>
    </lineage>
</organism>
<keyword evidence="3" id="KW-1185">Reference proteome</keyword>
<feature type="transmembrane region" description="Helical" evidence="1">
    <location>
        <begin position="141"/>
        <end position="159"/>
    </location>
</feature>
<accession>A7EQE5</accession>
<dbReference type="GeneID" id="5487104"/>
<dbReference type="Proteomes" id="UP000001312">
    <property type="component" value="Unassembled WGS sequence"/>
</dbReference>
<protein>
    <submittedName>
        <fullName evidence="2">Uncharacterized protein</fullName>
    </submittedName>
</protein>